<dbReference type="InterPro" id="IPR000182">
    <property type="entry name" value="GNAT_dom"/>
</dbReference>
<dbReference type="Pfam" id="PF19133">
    <property type="entry name" value="DUF5816"/>
    <property type="match status" value="1"/>
</dbReference>
<organism evidence="5 6">
    <name type="scientific">Halobellus limi</name>
    <dbReference type="NCBI Taxonomy" id="699433"/>
    <lineage>
        <taxon>Archaea</taxon>
        <taxon>Methanobacteriati</taxon>
        <taxon>Methanobacteriota</taxon>
        <taxon>Stenosarchaea group</taxon>
        <taxon>Halobacteria</taxon>
        <taxon>Halobacteriales</taxon>
        <taxon>Haloferacaceae</taxon>
        <taxon>Halobellus</taxon>
    </lineage>
</organism>
<dbReference type="EMBL" id="CP031311">
    <property type="protein sequence ID" value="QCC47461.1"/>
    <property type="molecule type" value="Genomic_DNA"/>
</dbReference>
<dbReference type="Proteomes" id="UP000236740">
    <property type="component" value="Unassembled WGS sequence"/>
</dbReference>
<dbReference type="SUPFAM" id="SSF55729">
    <property type="entry name" value="Acyl-CoA N-acyltransferases (Nat)"/>
    <property type="match status" value="1"/>
</dbReference>
<dbReference type="Pfam" id="PF00583">
    <property type="entry name" value="Acetyltransf_1"/>
    <property type="match status" value="1"/>
</dbReference>
<dbReference type="PANTHER" id="PTHR43877">
    <property type="entry name" value="AMINOALKYLPHOSPHONATE N-ACETYLTRANSFERASE-RELATED-RELATED"/>
    <property type="match status" value="1"/>
</dbReference>
<accession>A0A1H5SXI6</accession>
<dbReference type="Proteomes" id="UP000296733">
    <property type="component" value="Chromosome"/>
</dbReference>
<evidence type="ECO:0000313" key="4">
    <source>
        <dbReference type="EMBL" id="QCC47461.1"/>
    </source>
</evidence>
<dbReference type="Gene3D" id="3.40.630.30">
    <property type="match status" value="1"/>
</dbReference>
<proteinExistence type="predicted"/>
<dbReference type="InterPro" id="IPR016181">
    <property type="entry name" value="Acyl_CoA_acyltransferase"/>
</dbReference>
<reference evidence="5 6" key="1">
    <citation type="submission" date="2016-10" db="EMBL/GenBank/DDBJ databases">
        <authorList>
            <person name="de Groot N.N."/>
        </authorList>
    </citation>
    <scope>NUCLEOTIDE SEQUENCE [LARGE SCALE GENOMIC DNA]</scope>
    <source>
        <strain evidence="5 6">CGMCC 1.10331</strain>
    </source>
</reference>
<evidence type="ECO:0000313" key="7">
    <source>
        <dbReference type="Proteomes" id="UP000296733"/>
    </source>
</evidence>
<dbReference type="GeneID" id="39857858"/>
<dbReference type="GO" id="GO:0016747">
    <property type="term" value="F:acyltransferase activity, transferring groups other than amino-acyl groups"/>
    <property type="evidence" value="ECO:0007669"/>
    <property type="project" value="InterPro"/>
</dbReference>
<reference evidence="4 7" key="2">
    <citation type="journal article" date="2019" name="Nat. Commun.">
        <title>A new type of DNA phosphorothioation-based antiviral system in archaea.</title>
        <authorList>
            <person name="Xiong L."/>
            <person name="Liu S."/>
            <person name="Chen S."/>
            <person name="Xiao Y."/>
            <person name="Zhu B."/>
            <person name="Gao Y."/>
            <person name="Zhang Y."/>
            <person name="Chen B."/>
            <person name="Luo J."/>
            <person name="Deng Z."/>
            <person name="Chen X."/>
            <person name="Wang L."/>
            <person name="Chen S."/>
        </authorList>
    </citation>
    <scope>NUCLEOTIDE SEQUENCE [LARGE SCALE GENOMIC DNA]</scope>
    <source>
        <strain evidence="4 7">CGMCC 1.10331</strain>
    </source>
</reference>
<dbReference type="KEGG" id="hlm:DV707_07175"/>
<dbReference type="PROSITE" id="PS51186">
    <property type="entry name" value="GNAT"/>
    <property type="match status" value="1"/>
</dbReference>
<dbReference type="RefSeq" id="WP_103989937.1">
    <property type="nucleotide sequence ID" value="NZ_CP031311.1"/>
</dbReference>
<keyword evidence="2 5" id="KW-0012">Acyltransferase</keyword>
<keyword evidence="6" id="KW-1185">Reference proteome</keyword>
<dbReference type="OrthoDB" id="125295at2157"/>
<sequence length="252" mass="28401">MDIRDATTEDVDEIRRVATESLRASYGHAIDEETITAAVEKWYSTDRLTEALDDEREIFVLAVEDGSVVGFAQSEISDGRETVGYLDWLHVVPEHRGGGIGSQLLARLRQELVAAGVDRLEGRVLTENEEGVTFYDEQGFSEVGERTVEIRGEAFKERVFTTFLDSEEETESGLAGRQTDDGTTVYVAYDESMRGSDAPFFAVYLDEERTERYGWLCGADESFDIAIDTMERLECNDCGNRRKPVRWDAAYL</sequence>
<dbReference type="EMBL" id="FNVN01000001">
    <property type="protein sequence ID" value="SEF55266.1"/>
    <property type="molecule type" value="Genomic_DNA"/>
</dbReference>
<keyword evidence="1 5" id="KW-0808">Transferase</keyword>
<evidence type="ECO:0000313" key="5">
    <source>
        <dbReference type="EMBL" id="SEF55266.1"/>
    </source>
</evidence>
<feature type="domain" description="N-acetyltransferase" evidence="3">
    <location>
        <begin position="1"/>
        <end position="162"/>
    </location>
</feature>
<protein>
    <submittedName>
        <fullName evidence="4">GNAT family N-acetyltransferase</fullName>
    </submittedName>
    <submittedName>
        <fullName evidence="5">L-amino acid N-acyltransferase YncA</fullName>
    </submittedName>
</protein>
<evidence type="ECO:0000256" key="2">
    <source>
        <dbReference type="ARBA" id="ARBA00023315"/>
    </source>
</evidence>
<name>A0A1H5SXI6_9EURY</name>
<dbReference type="InterPro" id="IPR050832">
    <property type="entry name" value="Bact_Acetyltransf"/>
</dbReference>
<dbReference type="CDD" id="cd04301">
    <property type="entry name" value="NAT_SF"/>
    <property type="match status" value="1"/>
</dbReference>
<dbReference type="InterPro" id="IPR043854">
    <property type="entry name" value="DUF5816"/>
</dbReference>
<evidence type="ECO:0000256" key="1">
    <source>
        <dbReference type="ARBA" id="ARBA00022679"/>
    </source>
</evidence>
<gene>
    <name evidence="4" type="ORF">DV707_07175</name>
    <name evidence="5" type="ORF">SAMN04488133_0109</name>
</gene>
<evidence type="ECO:0000313" key="6">
    <source>
        <dbReference type="Proteomes" id="UP000236740"/>
    </source>
</evidence>
<evidence type="ECO:0000259" key="3">
    <source>
        <dbReference type="PROSITE" id="PS51186"/>
    </source>
</evidence>
<dbReference type="AlphaFoldDB" id="A0A1H5SXI6"/>